<evidence type="ECO:0000256" key="6">
    <source>
        <dbReference type="PROSITE-ProRule" id="PRU00259"/>
    </source>
</evidence>
<dbReference type="InterPro" id="IPR024931">
    <property type="entry name" value="Importin_alpha"/>
</dbReference>
<keyword evidence="8" id="KW-1185">Reference proteome</keyword>
<evidence type="ECO:0000256" key="2">
    <source>
        <dbReference type="ARBA" id="ARBA00022448"/>
    </source>
</evidence>
<organism evidence="7 8">
    <name type="scientific">Artemisia annua</name>
    <name type="common">Sweet wormwood</name>
    <dbReference type="NCBI Taxonomy" id="35608"/>
    <lineage>
        <taxon>Eukaryota</taxon>
        <taxon>Viridiplantae</taxon>
        <taxon>Streptophyta</taxon>
        <taxon>Embryophyta</taxon>
        <taxon>Tracheophyta</taxon>
        <taxon>Spermatophyta</taxon>
        <taxon>Magnoliopsida</taxon>
        <taxon>eudicotyledons</taxon>
        <taxon>Gunneridae</taxon>
        <taxon>Pentapetalae</taxon>
        <taxon>asterids</taxon>
        <taxon>campanulids</taxon>
        <taxon>Asterales</taxon>
        <taxon>Asteraceae</taxon>
        <taxon>Asteroideae</taxon>
        <taxon>Anthemideae</taxon>
        <taxon>Artemisiinae</taxon>
        <taxon>Artemisia</taxon>
    </lineage>
</organism>
<accession>A0A2U1NXM0</accession>
<dbReference type="Proteomes" id="UP000245207">
    <property type="component" value="Unassembled WGS sequence"/>
</dbReference>
<dbReference type="SMART" id="SM00185">
    <property type="entry name" value="ARM"/>
    <property type="match status" value="8"/>
</dbReference>
<comment type="caution">
    <text evidence="7">The sequence shown here is derived from an EMBL/GenBank/DDBJ whole genome shotgun (WGS) entry which is preliminary data.</text>
</comment>
<keyword evidence="3" id="KW-0677">Repeat</keyword>
<feature type="repeat" description="ARM" evidence="6">
    <location>
        <begin position="156"/>
        <end position="198"/>
    </location>
</feature>
<dbReference type="Gene3D" id="1.25.10.10">
    <property type="entry name" value="Leucine-rich Repeat Variant"/>
    <property type="match status" value="1"/>
</dbReference>
<evidence type="ECO:0000256" key="3">
    <source>
        <dbReference type="ARBA" id="ARBA00022737"/>
    </source>
</evidence>
<dbReference type="InterPro" id="IPR016024">
    <property type="entry name" value="ARM-type_fold"/>
</dbReference>
<dbReference type="PIRSF" id="PIRSF005673">
    <property type="entry name" value="Importin_alpha"/>
    <property type="match status" value="1"/>
</dbReference>
<dbReference type="OrthoDB" id="29145at2759"/>
<dbReference type="EMBL" id="PKPP01002011">
    <property type="protein sequence ID" value="PWA78266.1"/>
    <property type="molecule type" value="Genomic_DNA"/>
</dbReference>
<dbReference type="PANTHER" id="PTHR23316">
    <property type="entry name" value="IMPORTIN ALPHA"/>
    <property type="match status" value="1"/>
</dbReference>
<gene>
    <name evidence="7" type="ORF">CTI12_AA192500</name>
</gene>
<dbReference type="GO" id="GO:0006606">
    <property type="term" value="P:protein import into nucleus"/>
    <property type="evidence" value="ECO:0007669"/>
    <property type="project" value="InterPro"/>
</dbReference>
<protein>
    <recommendedName>
        <fullName evidence="5">Importin subunit alpha</fullName>
    </recommendedName>
</protein>
<dbReference type="PROSITE" id="PS50176">
    <property type="entry name" value="ARM_REPEAT"/>
    <property type="match status" value="1"/>
</dbReference>
<dbReference type="STRING" id="35608.A0A2U1NXM0"/>
<dbReference type="AlphaFoldDB" id="A0A2U1NXM0"/>
<evidence type="ECO:0000313" key="8">
    <source>
        <dbReference type="Proteomes" id="UP000245207"/>
    </source>
</evidence>
<dbReference type="SUPFAM" id="SSF48371">
    <property type="entry name" value="ARM repeat"/>
    <property type="match status" value="1"/>
</dbReference>
<evidence type="ECO:0000256" key="4">
    <source>
        <dbReference type="ARBA" id="ARBA00022927"/>
    </source>
</evidence>
<name>A0A2U1NXM0_ARTAN</name>
<evidence type="ECO:0000256" key="1">
    <source>
        <dbReference type="ARBA" id="ARBA00010394"/>
    </source>
</evidence>
<dbReference type="InterPro" id="IPR011989">
    <property type="entry name" value="ARM-like"/>
</dbReference>
<dbReference type="GO" id="GO:0061608">
    <property type="term" value="F:nuclear import signal receptor activity"/>
    <property type="evidence" value="ECO:0007669"/>
    <property type="project" value="InterPro"/>
</dbReference>
<evidence type="ECO:0000313" key="7">
    <source>
        <dbReference type="EMBL" id="PWA78266.1"/>
    </source>
</evidence>
<dbReference type="GO" id="GO:0005737">
    <property type="term" value="C:cytoplasm"/>
    <property type="evidence" value="ECO:0007669"/>
    <property type="project" value="InterPro"/>
</dbReference>
<keyword evidence="2 5" id="KW-0813">Transport</keyword>
<evidence type="ECO:0000256" key="5">
    <source>
        <dbReference type="PIRNR" id="PIRNR005673"/>
    </source>
</evidence>
<sequence>MEIYENKEDTCMFLNRQVLPAKKAFTACAGTACIEDDLFKIRKKKRDEILHSKRQLQHPSTIVLGKKFERMYPMVYKLYSNDNNMQLEAAIAFSEVLKTGVRKPPIKEVAYLGVIPRFVEFLMREDFPELQLPALEALINITWGTSEIVKAVVDNGAVPSLVKLLDSPSDDIREKAICALGNIAADSLWSRDIVLDQGALQPLLAQSHEHARLSMLRTVAFTLSSLCSGTPPPTLAKIHTALPALARFTNSSCHEILECACHSLWNLAVKDHMIQPIIDAGVEYGLIQRLVQHIGHCCSSVRTPAIATVMNIVDRSPRQVQAIVDFGAFPLLLNVITNRYGTTNVEKEYSCWTVAHIASENENRVQSVFEAGLIPPIVKLLRTSDVHNQVDLLKAVVVVIFHVTAKGSNEHVRYLADQGCIKPLCNLLVSTDPAMLLWTLEVLENMLNVGEVQRVLAEDDNYYADLILDSAVIGRLYALQKHNDANVFSKAITIYKTYVQVEGSKEAVEGTGDQLSKLQI</sequence>
<dbReference type="InterPro" id="IPR000225">
    <property type="entry name" value="Armadillo"/>
</dbReference>
<dbReference type="Pfam" id="PF00514">
    <property type="entry name" value="Arm"/>
    <property type="match status" value="1"/>
</dbReference>
<reference evidence="7 8" key="1">
    <citation type="journal article" date="2018" name="Mol. Plant">
        <title>The genome of Artemisia annua provides insight into the evolution of Asteraceae family and artemisinin biosynthesis.</title>
        <authorList>
            <person name="Shen Q."/>
            <person name="Zhang L."/>
            <person name="Liao Z."/>
            <person name="Wang S."/>
            <person name="Yan T."/>
            <person name="Shi P."/>
            <person name="Liu M."/>
            <person name="Fu X."/>
            <person name="Pan Q."/>
            <person name="Wang Y."/>
            <person name="Lv Z."/>
            <person name="Lu X."/>
            <person name="Zhang F."/>
            <person name="Jiang W."/>
            <person name="Ma Y."/>
            <person name="Chen M."/>
            <person name="Hao X."/>
            <person name="Li L."/>
            <person name="Tang Y."/>
            <person name="Lv G."/>
            <person name="Zhou Y."/>
            <person name="Sun X."/>
            <person name="Brodelius P.E."/>
            <person name="Rose J.K.C."/>
            <person name="Tang K."/>
        </authorList>
    </citation>
    <scope>NUCLEOTIDE SEQUENCE [LARGE SCALE GENOMIC DNA]</scope>
    <source>
        <strain evidence="8">cv. Huhao1</strain>
        <tissue evidence="7">Leaf</tissue>
    </source>
</reference>
<comment type="similarity">
    <text evidence="1 5">Belongs to the importin alpha family.</text>
</comment>
<proteinExistence type="inferred from homology"/>
<keyword evidence="4 5" id="KW-0653">Protein transport</keyword>